<sequence length="178" mass="20276">MDSWHSRASDLCEAAETTLPSSADVADQSSTMEHLLKMTLPDGSEGLSLLMGKWRRLISGVAEEEVMRRTEATRLEWRWVSSLLSSTIEPSYQQRWWILNSPPLSRVFTAGKMELSEDYSCIISRGPVPIITRIFDDAIVDTCYGVFNYCELLKLQGKESVLQQGMHEPPPHRYHWGN</sequence>
<dbReference type="InterPro" id="IPR044593">
    <property type="entry name" value="FLZ8/MARD1"/>
</dbReference>
<dbReference type="Proteomes" id="UP001497516">
    <property type="component" value="Chromosome 5"/>
</dbReference>
<dbReference type="EMBL" id="OZ034818">
    <property type="protein sequence ID" value="CAL1387534.1"/>
    <property type="molecule type" value="Genomic_DNA"/>
</dbReference>
<proteinExistence type="predicted"/>
<protein>
    <submittedName>
        <fullName evidence="1">Uncharacterized protein</fullName>
    </submittedName>
</protein>
<accession>A0AAV2EP23</accession>
<organism evidence="1 2">
    <name type="scientific">Linum trigynum</name>
    <dbReference type="NCBI Taxonomy" id="586398"/>
    <lineage>
        <taxon>Eukaryota</taxon>
        <taxon>Viridiplantae</taxon>
        <taxon>Streptophyta</taxon>
        <taxon>Embryophyta</taxon>
        <taxon>Tracheophyta</taxon>
        <taxon>Spermatophyta</taxon>
        <taxon>Magnoliopsida</taxon>
        <taxon>eudicotyledons</taxon>
        <taxon>Gunneridae</taxon>
        <taxon>Pentapetalae</taxon>
        <taxon>rosids</taxon>
        <taxon>fabids</taxon>
        <taxon>Malpighiales</taxon>
        <taxon>Linaceae</taxon>
        <taxon>Linum</taxon>
    </lineage>
</organism>
<gene>
    <name evidence="1" type="ORF">LTRI10_LOCUS28512</name>
</gene>
<dbReference type="PANTHER" id="PTHR46443">
    <property type="entry name" value="FCS-LIKE ZINC FINGER 8"/>
    <property type="match status" value="1"/>
</dbReference>
<evidence type="ECO:0000313" key="2">
    <source>
        <dbReference type="Proteomes" id="UP001497516"/>
    </source>
</evidence>
<dbReference type="PANTHER" id="PTHR46443:SF3">
    <property type="entry name" value="PROTEIN MARD1"/>
    <property type="match status" value="1"/>
</dbReference>
<evidence type="ECO:0000313" key="1">
    <source>
        <dbReference type="EMBL" id="CAL1387534.1"/>
    </source>
</evidence>
<reference evidence="1 2" key="1">
    <citation type="submission" date="2024-04" db="EMBL/GenBank/DDBJ databases">
        <authorList>
            <person name="Fracassetti M."/>
        </authorList>
    </citation>
    <scope>NUCLEOTIDE SEQUENCE [LARGE SCALE GENOMIC DNA]</scope>
</reference>
<name>A0AAV2EP23_9ROSI</name>
<keyword evidence="2" id="KW-1185">Reference proteome</keyword>
<dbReference type="AlphaFoldDB" id="A0AAV2EP23"/>